<sequence length="104" mass="11251">ILDLDIAVKDGVLGAVGGGGIIATSVNDNVDLKTMVEELDFPEIPQVSVLTCTNRPHRSKSSVLGEVSFSLSQSVPQCSKKCNRFGRFWVSHRPTTPKPTDEQP</sequence>
<organism evidence="1 2">
    <name type="scientific">Corchorus capsularis</name>
    <name type="common">Jute</name>
    <dbReference type="NCBI Taxonomy" id="210143"/>
    <lineage>
        <taxon>Eukaryota</taxon>
        <taxon>Viridiplantae</taxon>
        <taxon>Streptophyta</taxon>
        <taxon>Embryophyta</taxon>
        <taxon>Tracheophyta</taxon>
        <taxon>Spermatophyta</taxon>
        <taxon>Magnoliopsida</taxon>
        <taxon>eudicotyledons</taxon>
        <taxon>Gunneridae</taxon>
        <taxon>Pentapetalae</taxon>
        <taxon>rosids</taxon>
        <taxon>malvids</taxon>
        <taxon>Malvales</taxon>
        <taxon>Malvaceae</taxon>
        <taxon>Grewioideae</taxon>
        <taxon>Apeibeae</taxon>
        <taxon>Corchorus</taxon>
    </lineage>
</organism>
<proteinExistence type="predicted"/>
<protein>
    <submittedName>
        <fullName evidence="1">Putative E3 ubiquitin ligase PUB14</fullName>
    </submittedName>
</protein>
<evidence type="ECO:0000313" key="1">
    <source>
        <dbReference type="EMBL" id="OMO89114.1"/>
    </source>
</evidence>
<evidence type="ECO:0000313" key="2">
    <source>
        <dbReference type="Proteomes" id="UP000188268"/>
    </source>
</evidence>
<dbReference type="AlphaFoldDB" id="A0A1R3J2Q8"/>
<accession>A0A1R3J2Q8</accession>
<gene>
    <name evidence="1" type="ORF">CCACVL1_08013</name>
</gene>
<dbReference type="GO" id="GO:0016874">
    <property type="term" value="F:ligase activity"/>
    <property type="evidence" value="ECO:0007669"/>
    <property type="project" value="UniProtKB-KW"/>
</dbReference>
<feature type="non-terminal residue" evidence="1">
    <location>
        <position position="1"/>
    </location>
</feature>
<dbReference type="EMBL" id="AWWV01008825">
    <property type="protein sequence ID" value="OMO89114.1"/>
    <property type="molecule type" value="Genomic_DNA"/>
</dbReference>
<dbReference type="Proteomes" id="UP000188268">
    <property type="component" value="Unassembled WGS sequence"/>
</dbReference>
<keyword evidence="2" id="KW-1185">Reference proteome</keyword>
<keyword evidence="1" id="KW-0436">Ligase</keyword>
<name>A0A1R3J2Q8_COCAP</name>
<comment type="caution">
    <text evidence="1">The sequence shown here is derived from an EMBL/GenBank/DDBJ whole genome shotgun (WGS) entry which is preliminary data.</text>
</comment>
<dbReference type="Gramene" id="OMO89114">
    <property type="protein sequence ID" value="OMO89114"/>
    <property type="gene ID" value="CCACVL1_08013"/>
</dbReference>
<reference evidence="1 2" key="1">
    <citation type="submission" date="2013-09" db="EMBL/GenBank/DDBJ databases">
        <title>Corchorus capsularis genome sequencing.</title>
        <authorList>
            <person name="Alam M."/>
            <person name="Haque M.S."/>
            <person name="Islam M.S."/>
            <person name="Emdad E.M."/>
            <person name="Islam M.M."/>
            <person name="Ahmed B."/>
            <person name="Halim A."/>
            <person name="Hossen Q.M.M."/>
            <person name="Hossain M.Z."/>
            <person name="Ahmed R."/>
            <person name="Khan M.M."/>
            <person name="Islam R."/>
            <person name="Rashid M.M."/>
            <person name="Khan S.A."/>
            <person name="Rahman M.S."/>
            <person name="Alam M."/>
        </authorList>
    </citation>
    <scope>NUCLEOTIDE SEQUENCE [LARGE SCALE GENOMIC DNA]</scope>
    <source>
        <strain evidence="2">cv. CVL-1</strain>
        <tissue evidence="1">Whole seedling</tissue>
    </source>
</reference>